<evidence type="ECO:0000313" key="2">
    <source>
        <dbReference type="EMBL" id="MET3684100.1"/>
    </source>
</evidence>
<sequence>MESTFPWDKLRLSIMLALILIYIVYIIGFDPHLAWGVLSFIGLIYGVVEWKMWEREPSNDNMLYVIISLLILSLAVFGYTVFSLVISNLLQLG</sequence>
<keyword evidence="1" id="KW-1133">Transmembrane helix</keyword>
<feature type="transmembrane region" description="Helical" evidence="1">
    <location>
        <begin position="33"/>
        <end position="50"/>
    </location>
</feature>
<dbReference type="Proteomes" id="UP001549167">
    <property type="component" value="Unassembled WGS sequence"/>
</dbReference>
<proteinExistence type="predicted"/>
<feature type="transmembrane region" description="Helical" evidence="1">
    <location>
        <begin position="12"/>
        <end position="27"/>
    </location>
</feature>
<keyword evidence="1" id="KW-0812">Transmembrane</keyword>
<organism evidence="2 3">
    <name type="scientific">Alkalibacillus flavidus</name>
    <dbReference type="NCBI Taxonomy" id="546021"/>
    <lineage>
        <taxon>Bacteria</taxon>
        <taxon>Bacillati</taxon>
        <taxon>Bacillota</taxon>
        <taxon>Bacilli</taxon>
        <taxon>Bacillales</taxon>
        <taxon>Bacillaceae</taxon>
        <taxon>Alkalibacillus</taxon>
    </lineage>
</organism>
<comment type="caution">
    <text evidence="2">The sequence shown here is derived from an EMBL/GenBank/DDBJ whole genome shotgun (WGS) entry which is preliminary data.</text>
</comment>
<accession>A0ABV2KZX7</accession>
<feature type="transmembrane region" description="Helical" evidence="1">
    <location>
        <begin position="62"/>
        <end position="86"/>
    </location>
</feature>
<dbReference type="EMBL" id="JBEPMX010000012">
    <property type="protein sequence ID" value="MET3684100.1"/>
    <property type="molecule type" value="Genomic_DNA"/>
</dbReference>
<evidence type="ECO:0000256" key="1">
    <source>
        <dbReference type="SAM" id="Phobius"/>
    </source>
</evidence>
<name>A0ABV2KZX7_9BACI</name>
<evidence type="ECO:0000313" key="3">
    <source>
        <dbReference type="Proteomes" id="UP001549167"/>
    </source>
</evidence>
<dbReference type="RefSeq" id="WP_354221133.1">
    <property type="nucleotide sequence ID" value="NZ_JBEPMX010000012.1"/>
</dbReference>
<keyword evidence="3" id="KW-1185">Reference proteome</keyword>
<gene>
    <name evidence="2" type="ORF">ABID56_002226</name>
</gene>
<reference evidence="2 3" key="1">
    <citation type="submission" date="2024-06" db="EMBL/GenBank/DDBJ databases">
        <title>Genomic Encyclopedia of Type Strains, Phase IV (KMG-IV): sequencing the most valuable type-strain genomes for metagenomic binning, comparative biology and taxonomic classification.</title>
        <authorList>
            <person name="Goeker M."/>
        </authorList>
    </citation>
    <scope>NUCLEOTIDE SEQUENCE [LARGE SCALE GENOMIC DNA]</scope>
    <source>
        <strain evidence="2 3">DSM 23520</strain>
    </source>
</reference>
<protein>
    <submittedName>
        <fullName evidence="2">Uncharacterized protein</fullName>
    </submittedName>
</protein>
<keyword evidence="1" id="KW-0472">Membrane</keyword>